<dbReference type="SUPFAM" id="SSF57829">
    <property type="entry name" value="Zn-binding ribosomal proteins"/>
    <property type="match status" value="1"/>
</dbReference>
<evidence type="ECO:0000256" key="7">
    <source>
        <dbReference type="ARBA" id="ARBA00023274"/>
    </source>
</evidence>
<evidence type="ECO:0000256" key="8">
    <source>
        <dbReference type="ARBA" id="ARBA00035124"/>
    </source>
</evidence>
<dbReference type="GeneID" id="100828983"/>
<dbReference type="Proteomes" id="UP000008810">
    <property type="component" value="Chromosome 2"/>
</dbReference>
<evidence type="ECO:0000313" key="13">
    <source>
        <dbReference type="Proteomes" id="UP000008810"/>
    </source>
</evidence>
<dbReference type="GO" id="GO:0005737">
    <property type="term" value="C:cytoplasm"/>
    <property type="evidence" value="ECO:0000318"/>
    <property type="project" value="GO_Central"/>
</dbReference>
<dbReference type="AlphaFoldDB" id="A0A2K2DCL6"/>
<dbReference type="PROSITE" id="PS50053">
    <property type="entry name" value="UBIQUITIN_2"/>
    <property type="match status" value="1"/>
</dbReference>
<evidence type="ECO:0000256" key="4">
    <source>
        <dbReference type="ARBA" id="ARBA00022490"/>
    </source>
</evidence>
<dbReference type="GO" id="GO:0006412">
    <property type="term" value="P:translation"/>
    <property type="evidence" value="ECO:0007669"/>
    <property type="project" value="InterPro"/>
</dbReference>
<accession>A0A2K2DCL6</accession>
<dbReference type="GO" id="GO:0003729">
    <property type="term" value="F:mRNA binding"/>
    <property type="evidence" value="ECO:0007669"/>
    <property type="project" value="UniProtKB-ARBA"/>
</dbReference>
<keyword evidence="13" id="KW-1185">Reference proteome</keyword>
<dbReference type="GO" id="GO:0005634">
    <property type="term" value="C:nucleus"/>
    <property type="evidence" value="ECO:0000318"/>
    <property type="project" value="GO_Central"/>
</dbReference>
<dbReference type="GO" id="GO:0003735">
    <property type="term" value="F:structural constituent of ribosome"/>
    <property type="evidence" value="ECO:0007669"/>
    <property type="project" value="InterPro"/>
</dbReference>
<evidence type="ECO:0000259" key="10">
    <source>
        <dbReference type="PROSITE" id="PS50053"/>
    </source>
</evidence>
<dbReference type="InterPro" id="IPR011332">
    <property type="entry name" value="Ribosomal_zn-bd"/>
</dbReference>
<evidence type="ECO:0000256" key="3">
    <source>
        <dbReference type="ARBA" id="ARBA00008373"/>
    </source>
</evidence>
<dbReference type="Gene3D" id="3.10.20.90">
    <property type="entry name" value="Phosphatidylinositol 3-kinase Catalytic Subunit, Chain A, domain 1"/>
    <property type="match status" value="1"/>
</dbReference>
<dbReference type="InterPro" id="IPR000626">
    <property type="entry name" value="Ubiquitin-like_dom"/>
</dbReference>
<dbReference type="ExpressionAtlas" id="A0A2K2DCL6">
    <property type="expression patterns" value="baseline"/>
</dbReference>
<dbReference type="Gene3D" id="4.10.1060.50">
    <property type="match status" value="1"/>
</dbReference>
<evidence type="ECO:0000256" key="9">
    <source>
        <dbReference type="SAM" id="MobiDB-lite"/>
    </source>
</evidence>
<comment type="subcellular location">
    <subcellularLocation>
        <location evidence="2">Cytoplasm</location>
    </subcellularLocation>
</comment>
<evidence type="ECO:0000256" key="6">
    <source>
        <dbReference type="ARBA" id="ARBA00022980"/>
    </source>
</evidence>
<name>A0A2K2DCL6_BRADI</name>
<dbReference type="EnsemblPlants" id="PNT72009">
    <property type="protein sequence ID" value="PNT72009"/>
    <property type="gene ID" value="BRADI_2g38317v3"/>
</dbReference>
<dbReference type="GO" id="GO:0031625">
    <property type="term" value="F:ubiquitin protein ligase binding"/>
    <property type="evidence" value="ECO:0000318"/>
    <property type="project" value="GO_Central"/>
</dbReference>
<gene>
    <name evidence="12" type="primary">LOC100828983</name>
    <name evidence="11" type="ORF">BRADI_2g38317v3</name>
</gene>
<dbReference type="InterPro" id="IPR050158">
    <property type="entry name" value="Ubiquitin_ubiquitin-like"/>
</dbReference>
<dbReference type="GO" id="GO:1990904">
    <property type="term" value="C:ribonucleoprotein complex"/>
    <property type="evidence" value="ECO:0007669"/>
    <property type="project" value="UniProtKB-KW"/>
</dbReference>
<dbReference type="FunFam" id="4.10.1060.50:FF:000001">
    <property type="entry name" value="ubiquitin-60S ribosomal protein L40"/>
    <property type="match status" value="1"/>
</dbReference>
<dbReference type="PANTHER" id="PTHR10666">
    <property type="entry name" value="UBIQUITIN"/>
    <property type="match status" value="1"/>
</dbReference>
<dbReference type="SMART" id="SM01377">
    <property type="entry name" value="Ribosomal_L40e"/>
    <property type="match status" value="1"/>
</dbReference>
<feature type="compositionally biased region" description="Polar residues" evidence="9">
    <location>
        <begin position="36"/>
        <end position="46"/>
    </location>
</feature>
<feature type="domain" description="Ubiquitin-like" evidence="10">
    <location>
        <begin position="58"/>
        <end position="98"/>
    </location>
</feature>
<keyword evidence="5" id="KW-1017">Isopeptide bond</keyword>
<dbReference type="Pfam" id="PF00240">
    <property type="entry name" value="ubiquitin"/>
    <property type="match status" value="1"/>
</dbReference>
<sequence>MRQRDSERGIDPRKEKDADLRQDAGRKDHHPGGRQQPHSPRCQGQIQAKEGVWAADQQQRVIFAGKQLEEEEDDGRTLSDYGVQQESTLQLALRLSGGFRGCLYRFEPSLRALAEKHNSNKMICCKCYARLPLRATNCRKKKCGHSNQVELLIFVYSLLPAM</sequence>
<dbReference type="GO" id="GO:0031386">
    <property type="term" value="F:protein tag activity"/>
    <property type="evidence" value="ECO:0000318"/>
    <property type="project" value="GO_Central"/>
</dbReference>
<dbReference type="STRING" id="15368.A0A2K2DCL6"/>
<dbReference type="KEGG" id="bdi:100828983"/>
<evidence type="ECO:0000256" key="5">
    <source>
        <dbReference type="ARBA" id="ARBA00022499"/>
    </source>
</evidence>
<dbReference type="InterPro" id="IPR038587">
    <property type="entry name" value="Ribosomal_eL40_sf"/>
</dbReference>
<comment type="function">
    <text evidence="1">Component of the 60S subunit of the ribosome.</text>
</comment>
<evidence type="ECO:0000313" key="12">
    <source>
        <dbReference type="EnsemblPlants" id="PNT72009"/>
    </source>
</evidence>
<dbReference type="SUPFAM" id="SSF54236">
    <property type="entry name" value="Ubiquitin-like"/>
    <property type="match status" value="1"/>
</dbReference>
<comment type="subunit">
    <text evidence="8">Part of the 60S ribosomal subunit.</text>
</comment>
<reference evidence="11 12" key="1">
    <citation type="journal article" date="2010" name="Nature">
        <title>Genome sequencing and analysis of the model grass Brachypodium distachyon.</title>
        <authorList>
            <consortium name="International Brachypodium Initiative"/>
        </authorList>
    </citation>
    <scope>NUCLEOTIDE SEQUENCE [LARGE SCALE GENOMIC DNA]</scope>
    <source>
        <strain evidence="11 12">Bd21</strain>
    </source>
</reference>
<proteinExistence type="inferred from homology"/>
<dbReference type="InterPro" id="IPR029071">
    <property type="entry name" value="Ubiquitin-like_domsf"/>
</dbReference>
<reference evidence="12" key="3">
    <citation type="submission" date="2018-08" db="UniProtKB">
        <authorList>
            <consortium name="EnsemblPlants"/>
        </authorList>
    </citation>
    <scope>IDENTIFICATION</scope>
    <source>
        <strain evidence="12">cv. Bd21</strain>
    </source>
</reference>
<dbReference type="RefSeq" id="XP_024314601.1">
    <property type="nucleotide sequence ID" value="XM_024458833.1"/>
</dbReference>
<keyword evidence="4" id="KW-0963">Cytoplasm</keyword>
<dbReference type="GO" id="GO:0019941">
    <property type="term" value="P:modification-dependent protein catabolic process"/>
    <property type="evidence" value="ECO:0000318"/>
    <property type="project" value="GO_Central"/>
</dbReference>
<evidence type="ECO:0000313" key="11">
    <source>
        <dbReference type="EMBL" id="PNT72009.1"/>
    </source>
</evidence>
<reference evidence="11" key="2">
    <citation type="submission" date="2017-06" db="EMBL/GenBank/DDBJ databases">
        <title>WGS assembly of Brachypodium distachyon.</title>
        <authorList>
            <consortium name="The International Brachypodium Initiative"/>
            <person name="Lucas S."/>
            <person name="Harmon-Smith M."/>
            <person name="Lail K."/>
            <person name="Tice H."/>
            <person name="Grimwood J."/>
            <person name="Bruce D."/>
            <person name="Barry K."/>
            <person name="Shu S."/>
            <person name="Lindquist E."/>
            <person name="Wang M."/>
            <person name="Pitluck S."/>
            <person name="Vogel J.P."/>
            <person name="Garvin D.F."/>
            <person name="Mockler T.C."/>
            <person name="Schmutz J."/>
            <person name="Rokhsar D."/>
            <person name="Bevan M.W."/>
        </authorList>
    </citation>
    <scope>NUCLEOTIDE SEQUENCE</scope>
    <source>
        <strain evidence="11">Bd21</strain>
    </source>
</reference>
<dbReference type="EMBL" id="CM000881">
    <property type="protein sequence ID" value="PNT72009.1"/>
    <property type="molecule type" value="Genomic_DNA"/>
</dbReference>
<keyword evidence="7" id="KW-0687">Ribonucleoprotein</keyword>
<dbReference type="GO" id="GO:0016567">
    <property type="term" value="P:protein ubiquitination"/>
    <property type="evidence" value="ECO:0000318"/>
    <property type="project" value="GO_Central"/>
</dbReference>
<dbReference type="Gramene" id="PNT72009">
    <property type="protein sequence ID" value="PNT72009"/>
    <property type="gene ID" value="BRADI_2g38317v3"/>
</dbReference>
<protein>
    <recommendedName>
        <fullName evidence="10">Ubiquitin-like domain-containing protein</fullName>
    </recommendedName>
</protein>
<comment type="similarity">
    <text evidence="3">In the N-terminal section; belongs to the ubiquitin family.</text>
</comment>
<dbReference type="InterPro" id="IPR001975">
    <property type="entry name" value="Ribosomal_eL40_dom"/>
</dbReference>
<organism evidence="11">
    <name type="scientific">Brachypodium distachyon</name>
    <name type="common">Purple false brome</name>
    <name type="synonym">Trachynia distachya</name>
    <dbReference type="NCBI Taxonomy" id="15368"/>
    <lineage>
        <taxon>Eukaryota</taxon>
        <taxon>Viridiplantae</taxon>
        <taxon>Streptophyta</taxon>
        <taxon>Embryophyta</taxon>
        <taxon>Tracheophyta</taxon>
        <taxon>Spermatophyta</taxon>
        <taxon>Magnoliopsida</taxon>
        <taxon>Liliopsida</taxon>
        <taxon>Poales</taxon>
        <taxon>Poaceae</taxon>
        <taxon>BOP clade</taxon>
        <taxon>Pooideae</taxon>
        <taxon>Stipodae</taxon>
        <taxon>Brachypodieae</taxon>
        <taxon>Brachypodium</taxon>
    </lineage>
</organism>
<keyword evidence="6" id="KW-0689">Ribosomal protein</keyword>
<feature type="region of interest" description="Disordered" evidence="9">
    <location>
        <begin position="1"/>
        <end position="49"/>
    </location>
</feature>
<evidence type="ECO:0000256" key="2">
    <source>
        <dbReference type="ARBA" id="ARBA00004496"/>
    </source>
</evidence>
<evidence type="ECO:0000256" key="1">
    <source>
        <dbReference type="ARBA" id="ARBA00002241"/>
    </source>
</evidence>
<feature type="compositionally biased region" description="Basic and acidic residues" evidence="9">
    <location>
        <begin position="1"/>
        <end position="26"/>
    </location>
</feature>
<dbReference type="GO" id="GO:0005840">
    <property type="term" value="C:ribosome"/>
    <property type="evidence" value="ECO:0007669"/>
    <property type="project" value="UniProtKB-KW"/>
</dbReference>
<dbReference type="Pfam" id="PF01020">
    <property type="entry name" value="Ribosomal_L40e"/>
    <property type="match status" value="1"/>
</dbReference>